<reference evidence="10 11" key="1">
    <citation type="submission" date="2021-01" db="EMBL/GenBank/DDBJ databases">
        <title>Whole genome shotgun sequence of Plantactinospora mayteni NBRC 109088.</title>
        <authorList>
            <person name="Komaki H."/>
            <person name="Tamura T."/>
        </authorList>
    </citation>
    <scope>NUCLEOTIDE SEQUENCE [LARGE SCALE GENOMIC DNA]</scope>
    <source>
        <strain evidence="10 11">NBRC 109088</strain>
    </source>
</reference>
<feature type="transmembrane region" description="Helical" evidence="8">
    <location>
        <begin position="271"/>
        <end position="292"/>
    </location>
</feature>
<feature type="domain" description="SSD" evidence="9">
    <location>
        <begin position="215"/>
        <end position="325"/>
    </location>
</feature>
<dbReference type="InterPro" id="IPR004869">
    <property type="entry name" value="MMPL_dom"/>
</dbReference>
<feature type="transmembrane region" description="Helical" evidence="8">
    <location>
        <begin position="369"/>
        <end position="388"/>
    </location>
</feature>
<comment type="subcellular location">
    <subcellularLocation>
        <location evidence="1">Cell membrane</location>
        <topology evidence="1">Multi-pass membrane protein</topology>
    </subcellularLocation>
</comment>
<feature type="compositionally biased region" description="Pro residues" evidence="7">
    <location>
        <begin position="685"/>
        <end position="698"/>
    </location>
</feature>
<dbReference type="Proteomes" id="UP000621500">
    <property type="component" value="Unassembled WGS sequence"/>
</dbReference>
<dbReference type="PANTHER" id="PTHR33406:SF6">
    <property type="entry name" value="MEMBRANE PROTEIN YDGH-RELATED"/>
    <property type="match status" value="1"/>
</dbReference>
<keyword evidence="6 8" id="KW-0472">Membrane</keyword>
<gene>
    <name evidence="10" type="primary">actII-3_2</name>
    <name evidence="10" type="ORF">Pma05_55610</name>
</gene>
<dbReference type="InterPro" id="IPR000731">
    <property type="entry name" value="SSD"/>
</dbReference>
<evidence type="ECO:0000256" key="4">
    <source>
        <dbReference type="ARBA" id="ARBA00022692"/>
    </source>
</evidence>
<feature type="transmembrane region" description="Helical" evidence="8">
    <location>
        <begin position="228"/>
        <end position="250"/>
    </location>
</feature>
<dbReference type="SUPFAM" id="SSF82866">
    <property type="entry name" value="Multidrug efflux transporter AcrB transmembrane domain"/>
    <property type="match status" value="2"/>
</dbReference>
<keyword evidence="3" id="KW-1003">Cell membrane</keyword>
<feature type="domain" description="SSD" evidence="9">
    <location>
        <begin position="539"/>
        <end position="669"/>
    </location>
</feature>
<comment type="similarity">
    <text evidence="2">Belongs to the resistance-nodulation-cell division (RND) (TC 2.A.6) family. MmpL subfamily.</text>
</comment>
<keyword evidence="11" id="KW-1185">Reference proteome</keyword>
<dbReference type="Gene3D" id="1.20.1640.10">
    <property type="entry name" value="Multidrug efflux transporter AcrB transmembrane domain"/>
    <property type="match status" value="2"/>
</dbReference>
<dbReference type="PROSITE" id="PS50156">
    <property type="entry name" value="SSD"/>
    <property type="match status" value="2"/>
</dbReference>
<accession>A0ABQ4EWD8</accession>
<evidence type="ECO:0000256" key="2">
    <source>
        <dbReference type="ARBA" id="ARBA00010157"/>
    </source>
</evidence>
<protein>
    <submittedName>
        <fullName evidence="10">Membrane protein ActII-3</fullName>
    </submittedName>
</protein>
<feature type="transmembrane region" description="Helical" evidence="8">
    <location>
        <begin position="12"/>
        <end position="30"/>
    </location>
</feature>
<feature type="transmembrane region" description="Helical" evidence="8">
    <location>
        <begin position="610"/>
        <end position="632"/>
    </location>
</feature>
<feature type="transmembrane region" description="Helical" evidence="8">
    <location>
        <begin position="195"/>
        <end position="216"/>
    </location>
</feature>
<evidence type="ECO:0000259" key="9">
    <source>
        <dbReference type="PROSITE" id="PS50156"/>
    </source>
</evidence>
<evidence type="ECO:0000313" key="10">
    <source>
        <dbReference type="EMBL" id="GIG98988.1"/>
    </source>
</evidence>
<sequence length="706" mass="73578">MAGVVAGRRAKFAMLALWVVVAAVVGPLALKLTEVQQNDNLGALPGGAEASRAAVRAEAAFPEPDALVAVTVYARDAGLTDADRARVAADRAAFARYAVDGVVPPELPSDDGRALLLSFPLAGTDEAQSAAVGEIRDRLADGLPDGLRTALTGSAGAEEDLFDAFGGMDHMLLFATIGAVALLLLVTYRSPVLWLIPLITAGVASQVASAVVYLLAEYAGLTVDFQSQNILTVLVLGVGVDYALLIVARYREELRRHQDRHEAMALALRRSFPAMCASAATVAAGLLCLLAADLPSTRGLGPVGAVGIAATLVAMATLLPAVLVLFGRWVFWPFVPRYTPGLAGHDVAEDHRGWARVARFVDRRHRTTWIGSILALGVLMLGIGNLSIGLPGDEFFTKEVGSVTGQRMVEAHWPAGTLAPAEIVAGAGSADQVVQAARGVDGIAEVGPAERSADGRWVRIPAILADDPGTEAAKESVDRLRTALRAVPGADALVGGETAYQLDTDRVTSRDDRVVMPLILLVVFLVLVVLLRALVAPLLLMASVVLSYLAALGAAGLILDALGHPRLWVALPLQTFLFLVALGVDYTIFLMTRAREEVAVLGHRRGVLHALTVTGGVITSAGVVLATTFAALSVMPLVPSVQTGVIVAVGVLIDTFLVRSLLVPALALSVGPATWWPGRLSRRPAAPPAPGTPAPVGPAPAAVASR</sequence>
<feature type="transmembrane region" description="Helical" evidence="8">
    <location>
        <begin position="514"/>
        <end position="531"/>
    </location>
</feature>
<dbReference type="PANTHER" id="PTHR33406">
    <property type="entry name" value="MEMBRANE PROTEIN MJ1562-RELATED"/>
    <property type="match status" value="1"/>
</dbReference>
<evidence type="ECO:0000256" key="6">
    <source>
        <dbReference type="ARBA" id="ARBA00023136"/>
    </source>
</evidence>
<feature type="transmembrane region" description="Helical" evidence="8">
    <location>
        <begin position="644"/>
        <end position="673"/>
    </location>
</feature>
<feature type="transmembrane region" description="Helical" evidence="8">
    <location>
        <begin position="538"/>
        <end position="559"/>
    </location>
</feature>
<name>A0ABQ4EWD8_9ACTN</name>
<dbReference type="EMBL" id="BONX01000038">
    <property type="protein sequence ID" value="GIG98988.1"/>
    <property type="molecule type" value="Genomic_DNA"/>
</dbReference>
<dbReference type="Pfam" id="PF03176">
    <property type="entry name" value="MMPL"/>
    <property type="match status" value="2"/>
</dbReference>
<organism evidence="10 11">
    <name type="scientific">Plantactinospora mayteni</name>
    <dbReference type="NCBI Taxonomy" id="566021"/>
    <lineage>
        <taxon>Bacteria</taxon>
        <taxon>Bacillati</taxon>
        <taxon>Actinomycetota</taxon>
        <taxon>Actinomycetes</taxon>
        <taxon>Micromonosporales</taxon>
        <taxon>Micromonosporaceae</taxon>
        <taxon>Plantactinospora</taxon>
    </lineage>
</organism>
<feature type="transmembrane region" description="Helical" evidence="8">
    <location>
        <begin position="571"/>
        <end position="589"/>
    </location>
</feature>
<evidence type="ECO:0000256" key="5">
    <source>
        <dbReference type="ARBA" id="ARBA00022989"/>
    </source>
</evidence>
<evidence type="ECO:0000256" key="7">
    <source>
        <dbReference type="SAM" id="MobiDB-lite"/>
    </source>
</evidence>
<feature type="transmembrane region" description="Helical" evidence="8">
    <location>
        <begin position="304"/>
        <end position="327"/>
    </location>
</feature>
<comment type="caution">
    <text evidence="10">The sequence shown here is derived from an EMBL/GenBank/DDBJ whole genome shotgun (WGS) entry which is preliminary data.</text>
</comment>
<evidence type="ECO:0000256" key="8">
    <source>
        <dbReference type="SAM" id="Phobius"/>
    </source>
</evidence>
<proteinExistence type="inferred from homology"/>
<keyword evidence="4 8" id="KW-0812">Transmembrane</keyword>
<evidence type="ECO:0000256" key="1">
    <source>
        <dbReference type="ARBA" id="ARBA00004651"/>
    </source>
</evidence>
<feature type="transmembrane region" description="Helical" evidence="8">
    <location>
        <begin position="171"/>
        <end position="188"/>
    </location>
</feature>
<keyword evidence="5 8" id="KW-1133">Transmembrane helix</keyword>
<dbReference type="InterPro" id="IPR050545">
    <property type="entry name" value="Mycobact_MmpL"/>
</dbReference>
<evidence type="ECO:0000313" key="11">
    <source>
        <dbReference type="Proteomes" id="UP000621500"/>
    </source>
</evidence>
<evidence type="ECO:0000256" key="3">
    <source>
        <dbReference type="ARBA" id="ARBA00022475"/>
    </source>
</evidence>
<feature type="region of interest" description="Disordered" evidence="7">
    <location>
        <begin position="684"/>
        <end position="706"/>
    </location>
</feature>